<proteinExistence type="predicted"/>
<sequence>MSKILITGSAGFIGYHLAEVLLKRGENVVGIDSINDYYDPKLKYARLSNSGIEESSITWHSAVQSSKYENYKFVRMHLEDKDELFELFEKEKFDIVINLAAQAGVRYSITHPYSYLQSNLIGFINILEASRNNAIKHLVYASSSSVYGQNDKVPFSEEDRVDNPISLYAATKRSNELMAHSYSKLYNIPCTGLRFFTVYGPWGRPDMAPMLFAKAISNDNEIKVFNNGDLMRDFTFIEDIVSGTVLAADSIPQPTEESKDVPYKIYNIGCSSPVKLMDFIQEIEDALGKDAKKVFLPMQAGDVYKTYADTSKLEKEVGYKPTVSLHQGIQNFISWYTSNENPIK</sequence>
<gene>
    <name evidence="3" type="ORF">DJ013_07640</name>
</gene>
<keyword evidence="4" id="KW-1185">Reference proteome</keyword>
<feature type="domain" description="NAD-dependent epimerase/dehydratase" evidence="2">
    <location>
        <begin position="4"/>
        <end position="269"/>
    </location>
</feature>
<dbReference type="Gene3D" id="3.40.50.720">
    <property type="entry name" value="NAD(P)-binding Rossmann-like Domain"/>
    <property type="match status" value="1"/>
</dbReference>
<protein>
    <submittedName>
        <fullName evidence="3">NAD-dependent epimerase</fullName>
    </submittedName>
</protein>
<dbReference type="EMBL" id="CP029480">
    <property type="protein sequence ID" value="AWV98050.1"/>
    <property type="molecule type" value="Genomic_DNA"/>
</dbReference>
<evidence type="ECO:0000313" key="4">
    <source>
        <dbReference type="Proteomes" id="UP000249873"/>
    </source>
</evidence>
<dbReference type="OrthoDB" id="9811743at2"/>
<dbReference type="InterPro" id="IPR036291">
    <property type="entry name" value="NAD(P)-bd_dom_sf"/>
</dbReference>
<dbReference type="PRINTS" id="PR01713">
    <property type="entry name" value="NUCEPIMERASE"/>
</dbReference>
<keyword evidence="1" id="KW-0520">NAD</keyword>
<accession>A0A2Z4GAD0</accession>
<evidence type="ECO:0000256" key="1">
    <source>
        <dbReference type="ARBA" id="ARBA00023027"/>
    </source>
</evidence>
<dbReference type="RefSeq" id="WP_111371152.1">
    <property type="nucleotide sequence ID" value="NZ_CP029480.1"/>
</dbReference>
<reference evidence="3 4" key="1">
    <citation type="submission" date="2018-05" db="EMBL/GenBank/DDBJ databases">
        <title>Complete genome sequence of Arcticibacterium luteifluviistationis SM1504T, a cytophagaceae bacterium isolated from Arctic surface seawater.</title>
        <authorList>
            <person name="Li Y."/>
            <person name="Qin Q.-L."/>
        </authorList>
    </citation>
    <scope>NUCLEOTIDE SEQUENCE [LARGE SCALE GENOMIC DNA]</scope>
    <source>
        <strain evidence="3 4">SM1504</strain>
    </source>
</reference>
<organism evidence="3 4">
    <name type="scientific">Arcticibacterium luteifluviistationis</name>
    <dbReference type="NCBI Taxonomy" id="1784714"/>
    <lineage>
        <taxon>Bacteria</taxon>
        <taxon>Pseudomonadati</taxon>
        <taxon>Bacteroidota</taxon>
        <taxon>Cytophagia</taxon>
        <taxon>Cytophagales</taxon>
        <taxon>Leadbetterellaceae</taxon>
        <taxon>Arcticibacterium</taxon>
    </lineage>
</organism>
<dbReference type="Pfam" id="PF01370">
    <property type="entry name" value="Epimerase"/>
    <property type="match status" value="1"/>
</dbReference>
<dbReference type="PANTHER" id="PTHR43574">
    <property type="entry name" value="EPIMERASE-RELATED"/>
    <property type="match status" value="1"/>
</dbReference>
<dbReference type="AlphaFoldDB" id="A0A2Z4GAD0"/>
<dbReference type="SUPFAM" id="SSF51735">
    <property type="entry name" value="NAD(P)-binding Rossmann-fold domains"/>
    <property type="match status" value="1"/>
</dbReference>
<name>A0A2Z4GAD0_9BACT</name>
<evidence type="ECO:0000259" key="2">
    <source>
        <dbReference type="Pfam" id="PF01370"/>
    </source>
</evidence>
<dbReference type="KEGG" id="als:DJ013_07640"/>
<dbReference type="InterPro" id="IPR001509">
    <property type="entry name" value="Epimerase_deHydtase"/>
</dbReference>
<dbReference type="Proteomes" id="UP000249873">
    <property type="component" value="Chromosome"/>
</dbReference>
<evidence type="ECO:0000313" key="3">
    <source>
        <dbReference type="EMBL" id="AWV98050.1"/>
    </source>
</evidence>